<dbReference type="PROSITE" id="PS51781">
    <property type="entry name" value="SH3B"/>
    <property type="match status" value="1"/>
</dbReference>
<proteinExistence type="predicted"/>
<organism evidence="3 4">
    <name type="scientific">Aureimonas glaciei</name>
    <dbReference type="NCBI Taxonomy" id="1776957"/>
    <lineage>
        <taxon>Bacteria</taxon>
        <taxon>Pseudomonadati</taxon>
        <taxon>Pseudomonadota</taxon>
        <taxon>Alphaproteobacteria</taxon>
        <taxon>Hyphomicrobiales</taxon>
        <taxon>Aurantimonadaceae</taxon>
        <taxon>Aureimonas</taxon>
    </lineage>
</organism>
<feature type="signal peptide" evidence="1">
    <location>
        <begin position="1"/>
        <end position="22"/>
    </location>
</feature>
<keyword evidence="4" id="KW-1185">Reference proteome</keyword>
<feature type="chain" id="PRO_5037275924" description="SH3b domain-containing protein" evidence="1">
    <location>
        <begin position="23"/>
        <end position="216"/>
    </location>
</feature>
<name>A0A916Y5I3_9HYPH</name>
<dbReference type="Gene3D" id="2.30.30.40">
    <property type="entry name" value="SH3 Domains"/>
    <property type="match status" value="1"/>
</dbReference>
<sequence>MRMKIVTLTVGSILMLSGAALAQTAVTATTDLNVRAGPGPQYQVVGAIPADGSATIEGCLENSKWCRVSFDGQAGWAYSDYLTTDFSGQRVIITERRADVGVPVATYDNSADGALAGGATGATVGALVGGPVGAAVGGVAGLAVGASADIADPDIEYVRSNPVDPIYLEGEVVTGAQLPGTVELREIPQSKYRYVYVNGQPVIVQQDTRQIVRVIR</sequence>
<reference evidence="3" key="1">
    <citation type="journal article" date="2014" name="Int. J. Syst. Evol. Microbiol.">
        <title>Complete genome sequence of Corynebacterium casei LMG S-19264T (=DSM 44701T), isolated from a smear-ripened cheese.</title>
        <authorList>
            <consortium name="US DOE Joint Genome Institute (JGI-PGF)"/>
            <person name="Walter F."/>
            <person name="Albersmeier A."/>
            <person name="Kalinowski J."/>
            <person name="Ruckert C."/>
        </authorList>
    </citation>
    <scope>NUCLEOTIDE SEQUENCE</scope>
    <source>
        <strain evidence="3">CGMCC 1.15493</strain>
    </source>
</reference>
<accession>A0A916Y5I3</accession>
<dbReference type="InterPro" id="IPR009642">
    <property type="entry name" value="DUF1236"/>
</dbReference>
<reference evidence="3" key="2">
    <citation type="submission" date="2020-09" db="EMBL/GenBank/DDBJ databases">
        <authorList>
            <person name="Sun Q."/>
            <person name="Zhou Y."/>
        </authorList>
    </citation>
    <scope>NUCLEOTIDE SEQUENCE</scope>
    <source>
        <strain evidence="3">CGMCC 1.15493</strain>
    </source>
</reference>
<dbReference type="EMBL" id="BMJJ01000010">
    <property type="protein sequence ID" value="GGD31353.1"/>
    <property type="molecule type" value="Genomic_DNA"/>
</dbReference>
<feature type="domain" description="SH3b" evidence="2">
    <location>
        <begin position="22"/>
        <end position="86"/>
    </location>
</feature>
<evidence type="ECO:0000256" key="1">
    <source>
        <dbReference type="SAM" id="SignalP"/>
    </source>
</evidence>
<dbReference type="InterPro" id="IPR003646">
    <property type="entry name" value="SH3-like_bac-type"/>
</dbReference>
<keyword evidence="1" id="KW-0732">Signal</keyword>
<evidence type="ECO:0000313" key="4">
    <source>
        <dbReference type="Proteomes" id="UP000613160"/>
    </source>
</evidence>
<gene>
    <name evidence="3" type="ORF">GCM10011335_37980</name>
</gene>
<dbReference type="Proteomes" id="UP000613160">
    <property type="component" value="Unassembled WGS sequence"/>
</dbReference>
<dbReference type="AlphaFoldDB" id="A0A916Y5I3"/>
<protein>
    <recommendedName>
        <fullName evidence="2">SH3b domain-containing protein</fullName>
    </recommendedName>
</protein>
<dbReference type="Pfam" id="PF08239">
    <property type="entry name" value="SH3_3"/>
    <property type="match status" value="1"/>
</dbReference>
<evidence type="ECO:0000313" key="3">
    <source>
        <dbReference type="EMBL" id="GGD31353.1"/>
    </source>
</evidence>
<evidence type="ECO:0000259" key="2">
    <source>
        <dbReference type="PROSITE" id="PS51781"/>
    </source>
</evidence>
<comment type="caution">
    <text evidence="3">The sequence shown here is derived from an EMBL/GenBank/DDBJ whole genome shotgun (WGS) entry which is preliminary data.</text>
</comment>
<dbReference type="Pfam" id="PF06823">
    <property type="entry name" value="DUF1236"/>
    <property type="match status" value="1"/>
</dbReference>
<dbReference type="SMART" id="SM00287">
    <property type="entry name" value="SH3b"/>
    <property type="match status" value="1"/>
</dbReference>